<feature type="compositionally biased region" description="Polar residues" evidence="1">
    <location>
        <begin position="938"/>
        <end position="947"/>
    </location>
</feature>
<accession>A0A1Y2I3J9</accession>
<dbReference type="OrthoDB" id="2157443at2759"/>
<keyword evidence="2" id="KW-0472">Membrane</keyword>
<feature type="transmembrane region" description="Helical" evidence="2">
    <location>
        <begin position="535"/>
        <end position="561"/>
    </location>
</feature>
<keyword evidence="2" id="KW-1133">Transmembrane helix</keyword>
<evidence type="ECO:0000256" key="1">
    <source>
        <dbReference type="SAM" id="MobiDB-lite"/>
    </source>
</evidence>
<protein>
    <submittedName>
        <fullName evidence="3">Uncharacterized protein</fullName>
    </submittedName>
</protein>
<evidence type="ECO:0000313" key="3">
    <source>
        <dbReference type="EMBL" id="ORZ39972.1"/>
    </source>
</evidence>
<feature type="transmembrane region" description="Helical" evidence="2">
    <location>
        <begin position="505"/>
        <end position="523"/>
    </location>
</feature>
<name>A0A1Y2I3J9_9FUNG</name>
<evidence type="ECO:0000256" key="2">
    <source>
        <dbReference type="SAM" id="Phobius"/>
    </source>
</evidence>
<reference evidence="3 4" key="1">
    <citation type="submission" date="2016-07" db="EMBL/GenBank/DDBJ databases">
        <title>Pervasive Adenine N6-methylation of Active Genes in Fungi.</title>
        <authorList>
            <consortium name="DOE Joint Genome Institute"/>
            <person name="Mondo S.J."/>
            <person name="Dannebaum R.O."/>
            <person name="Kuo R.C."/>
            <person name="Labutti K."/>
            <person name="Haridas S."/>
            <person name="Kuo A."/>
            <person name="Salamov A."/>
            <person name="Ahrendt S.R."/>
            <person name="Lipzen A."/>
            <person name="Sullivan W."/>
            <person name="Andreopoulos W.B."/>
            <person name="Clum A."/>
            <person name="Lindquist E."/>
            <person name="Daum C."/>
            <person name="Ramamoorthy G.K."/>
            <person name="Gryganskyi A."/>
            <person name="Culley D."/>
            <person name="Magnuson J.K."/>
            <person name="James T.Y."/>
            <person name="O'Malley M.A."/>
            <person name="Stajich J.E."/>
            <person name="Spatafora J.W."/>
            <person name="Visel A."/>
            <person name="Grigoriev I.V."/>
        </authorList>
    </citation>
    <scope>NUCLEOTIDE SEQUENCE [LARGE SCALE GENOMIC DNA]</scope>
    <source>
        <strain evidence="3 4">PL171</strain>
    </source>
</reference>
<gene>
    <name evidence="3" type="ORF">BCR44DRAFT_66474</name>
</gene>
<dbReference type="Proteomes" id="UP000193411">
    <property type="component" value="Unassembled WGS sequence"/>
</dbReference>
<keyword evidence="2" id="KW-0812">Transmembrane</keyword>
<feature type="transmembrane region" description="Helical" evidence="2">
    <location>
        <begin position="216"/>
        <end position="240"/>
    </location>
</feature>
<dbReference type="AlphaFoldDB" id="A0A1Y2I3J9"/>
<proteinExistence type="predicted"/>
<feature type="transmembrane region" description="Helical" evidence="2">
    <location>
        <begin position="178"/>
        <end position="204"/>
    </location>
</feature>
<evidence type="ECO:0000313" key="4">
    <source>
        <dbReference type="Proteomes" id="UP000193411"/>
    </source>
</evidence>
<dbReference type="EMBL" id="MCFL01000004">
    <property type="protein sequence ID" value="ORZ39972.1"/>
    <property type="molecule type" value="Genomic_DNA"/>
</dbReference>
<comment type="caution">
    <text evidence="3">The sequence shown here is derived from an EMBL/GenBank/DDBJ whole genome shotgun (WGS) entry which is preliminary data.</text>
</comment>
<keyword evidence="4" id="KW-1185">Reference proteome</keyword>
<sequence>MTTSQSTTPATASHSRGWTVANKKSIILLILTIALFAVSTFADPAVVIPADRPVAASSSTAPGGDAPIGRGAVALAQSSAWNFNTTIDALNWNTLLNTATPPTTDTAEYPKFNDADLSKAAGTPDFGSYGAWVNGARVWKAGVRGPNKIITAQNFPNGLSGFDPSKLQTVATSSLMNMIVFIGFCLVYGLLLLACSPCCACCFFGRKSRARDANGYTKNLVLSVLLGIIQLVFVICLYLGSGLLSQGIAQSFGATSNTITEVHRLIYNLNPVLTNIINVADTGVGRIVDDLTAPAGVEAFQTTLTSRANTLAATLNTAQTRINTAKTAVNSIATNGPALSTAVTAFTNGLNSALSSTSALNGQLTVPNTGEQYSLASQLTVPAASTVSTPNAGSIPSVSSAQTALNGLPDLAAQATSLQTQVSGVGAQINAQFTTARTQVRNQLNPTINSLRNQISQMTTINTTPNGNQGQSSPLNQVATQLTSISDSVRAMGVLVKPLDGARHWGYIGLGGVFLFAFIVVYISIPTSSSRPPRFCGCCTLVFSALLFILTFFMFLSSFLMTEVCTEIGQNPADNTAFTQTAVIAGNPTIAAYGKVAIGTIAACAKADAGSASIVQALASNNAVTALGLSGMGITTLDLGALAETTLNGMNLNTMATQGLDSLNVNNLVNMNSGGSPVTTQVNNALKGSGSPFSTLDLTPVNNLPTSVTVTSITNLRTFLADLRTTLSASSLDFGANTNTYSPTQKQACVDDMNSRLTAVINQLDNVTGTLKTNVETPLTAVKSAGTSLQTVIPQLSSSADAIVADLNTVLNTVTQFIADTRALLVNTRVPAAKADIVAMARGVDRALGKYWSCKPVGQSLQATLNGVCSTTLAGMDSIWMAFFLLASFGFTSMRVFGMLGHAIKARREGAYSSVEGGAKMPSLKSMGKKSPLKVTPTGATKSTVVSSRPIKD</sequence>
<organism evidence="3 4">
    <name type="scientific">Catenaria anguillulae PL171</name>
    <dbReference type="NCBI Taxonomy" id="765915"/>
    <lineage>
        <taxon>Eukaryota</taxon>
        <taxon>Fungi</taxon>
        <taxon>Fungi incertae sedis</taxon>
        <taxon>Blastocladiomycota</taxon>
        <taxon>Blastocladiomycetes</taxon>
        <taxon>Blastocladiales</taxon>
        <taxon>Catenariaceae</taxon>
        <taxon>Catenaria</taxon>
    </lineage>
</organism>
<feature type="transmembrane region" description="Helical" evidence="2">
    <location>
        <begin position="879"/>
        <end position="898"/>
    </location>
</feature>
<feature type="region of interest" description="Disordered" evidence="1">
    <location>
        <begin position="916"/>
        <end position="953"/>
    </location>
</feature>